<dbReference type="RefSeq" id="WP_044574790.1">
    <property type="nucleotide sequence ID" value="NZ_BAABDR010000045.1"/>
</dbReference>
<dbReference type="HOGENOM" id="CLU_2439519_0_0_11"/>
<evidence type="ECO:0000313" key="2">
    <source>
        <dbReference type="EMBL" id="MBP2061584.1"/>
    </source>
</evidence>
<accession>A0A060ZUT3</accession>
<gene>
    <name evidence="2" type="ORF">J2Z30_002593</name>
    <name evidence="1" type="ORF">SIRAN6197</name>
</gene>
<reference evidence="1" key="1">
    <citation type="submission" date="2014-05" db="EMBL/GenBank/DDBJ databases">
        <authorList>
            <person name="Horn Fabian"/>
        </authorList>
    </citation>
    <scope>NUCLEOTIDE SEQUENCE</scope>
</reference>
<protein>
    <submittedName>
        <fullName evidence="1">Uncharacterized protein</fullName>
    </submittedName>
</protein>
<name>A0A060ZUT3_9ACTN</name>
<reference evidence="2 3" key="2">
    <citation type="submission" date="2021-03" db="EMBL/GenBank/DDBJ databases">
        <title>Genomic Encyclopedia of Type Strains, Phase IV (KMG-IV): sequencing the most valuable type-strain genomes for metagenomic binning, comparative biology and taxonomic classification.</title>
        <authorList>
            <person name="Goeker M."/>
        </authorList>
    </citation>
    <scope>NUCLEOTIDE SEQUENCE [LARGE SCALE GENOMIC DNA]</scope>
    <source>
        <strain evidence="2 3">DSM 41954</strain>
    </source>
</reference>
<keyword evidence="3" id="KW-1185">Reference proteome</keyword>
<dbReference type="EMBL" id="LK022848">
    <property type="protein sequence ID" value="CDR09591.1"/>
    <property type="molecule type" value="Genomic_DNA"/>
</dbReference>
<proteinExistence type="predicted"/>
<dbReference type="AlphaFoldDB" id="A0A060ZUT3"/>
<evidence type="ECO:0000313" key="1">
    <source>
        <dbReference type="EMBL" id="CDR09591.1"/>
    </source>
</evidence>
<dbReference type="GeneID" id="32472013"/>
<evidence type="ECO:0000313" key="3">
    <source>
        <dbReference type="Proteomes" id="UP000756710"/>
    </source>
</evidence>
<dbReference type="Proteomes" id="UP000756710">
    <property type="component" value="Unassembled WGS sequence"/>
</dbReference>
<organism evidence="1">
    <name type="scientific">Streptomyces iranensis</name>
    <dbReference type="NCBI Taxonomy" id="576784"/>
    <lineage>
        <taxon>Bacteria</taxon>
        <taxon>Bacillati</taxon>
        <taxon>Actinomycetota</taxon>
        <taxon>Actinomycetes</taxon>
        <taxon>Kitasatosporales</taxon>
        <taxon>Streptomycetaceae</taxon>
        <taxon>Streptomyces</taxon>
        <taxon>Streptomyces violaceusniger group</taxon>
    </lineage>
</organism>
<sequence>MTDTPVPHEPTSPAALAHPAENAEVTGVVGVVGVTGVVQITERAKATGGAETAEAVRPPAEDDDLVIEDLSDTAWPIPAPGICICTVGAE</sequence>
<dbReference type="EMBL" id="JAGGLR010000006">
    <property type="protein sequence ID" value="MBP2061584.1"/>
    <property type="molecule type" value="Genomic_DNA"/>
</dbReference>